<organism evidence="1 2">
    <name type="scientific">Athelia psychrophila</name>
    <dbReference type="NCBI Taxonomy" id="1759441"/>
    <lineage>
        <taxon>Eukaryota</taxon>
        <taxon>Fungi</taxon>
        <taxon>Dikarya</taxon>
        <taxon>Basidiomycota</taxon>
        <taxon>Agaricomycotina</taxon>
        <taxon>Agaricomycetes</taxon>
        <taxon>Agaricomycetidae</taxon>
        <taxon>Atheliales</taxon>
        <taxon>Atheliaceae</taxon>
        <taxon>Athelia</taxon>
    </lineage>
</organism>
<dbReference type="EMBL" id="KV417596">
    <property type="protein sequence ID" value="KZP16158.1"/>
    <property type="molecule type" value="Genomic_DNA"/>
</dbReference>
<evidence type="ECO:0008006" key="3">
    <source>
        <dbReference type="Google" id="ProtNLM"/>
    </source>
</evidence>
<dbReference type="InterPro" id="IPR011990">
    <property type="entry name" value="TPR-like_helical_dom_sf"/>
</dbReference>
<dbReference type="OrthoDB" id="9991317at2759"/>
<proteinExistence type="predicted"/>
<dbReference type="STRING" id="436010.A0A166EVR2"/>
<reference evidence="1 2" key="1">
    <citation type="journal article" date="2016" name="Mol. Biol. Evol.">
        <title>Comparative Genomics of Early-Diverging Mushroom-Forming Fungi Provides Insights into the Origins of Lignocellulose Decay Capabilities.</title>
        <authorList>
            <person name="Nagy L.G."/>
            <person name="Riley R."/>
            <person name="Tritt A."/>
            <person name="Adam C."/>
            <person name="Daum C."/>
            <person name="Floudas D."/>
            <person name="Sun H."/>
            <person name="Yadav J.S."/>
            <person name="Pangilinan J."/>
            <person name="Larsson K.H."/>
            <person name="Matsuura K."/>
            <person name="Barry K."/>
            <person name="Labutti K."/>
            <person name="Kuo R."/>
            <person name="Ohm R.A."/>
            <person name="Bhattacharya S.S."/>
            <person name="Shirouzu T."/>
            <person name="Yoshinaga Y."/>
            <person name="Martin F.M."/>
            <person name="Grigoriev I.V."/>
            <person name="Hibbett D.S."/>
        </authorList>
    </citation>
    <scope>NUCLEOTIDE SEQUENCE [LARGE SCALE GENOMIC DNA]</scope>
    <source>
        <strain evidence="1 2">CBS 109695</strain>
    </source>
</reference>
<feature type="non-terminal residue" evidence="1">
    <location>
        <position position="478"/>
    </location>
</feature>
<dbReference type="AlphaFoldDB" id="A0A166EVR2"/>
<dbReference type="Gene3D" id="1.25.40.10">
    <property type="entry name" value="Tetratricopeptide repeat domain"/>
    <property type="match status" value="1"/>
</dbReference>
<protein>
    <recommendedName>
        <fullName evidence="3">C2 domain-containing protein</fullName>
    </recommendedName>
</protein>
<evidence type="ECO:0000313" key="2">
    <source>
        <dbReference type="Proteomes" id="UP000076532"/>
    </source>
</evidence>
<accession>A0A166EVR2</accession>
<keyword evidence="2" id="KW-1185">Reference proteome</keyword>
<dbReference type="Proteomes" id="UP000076532">
    <property type="component" value="Unassembled WGS sequence"/>
</dbReference>
<evidence type="ECO:0000313" key="1">
    <source>
        <dbReference type="EMBL" id="KZP16158.1"/>
    </source>
</evidence>
<sequence>MDTGNTASIHSESIQQMAELEGGPIEGVEIALLPQDSNVASLVSSIEQTDTGNMAAIHAEAIQQMVQLDGGPPEEVEIDLLPHGSNVASLVSSVEQLEPTDTGNTASADVIMELGEQSGYVLFVGGVEWTRGPEEQDDNHELYVEVKVGDSKEVHHTMSTETAHWDEDVEIAGCLSSIVRIEIKSVPHNSSESLSVARAEISLQNLLEKCADGDQAVLGLAVAPLVSGMVDPAAGMDGYMGSKHSAPDSIGLMTVKLCRLSHEPPNVLQPRDTCSVSVPQMGQPERRIPEDVAEDLEISNVQQALARTSDWSLDTVVLLLRLGGGYYARFRRLRDLTDLENSIASLEQALAHTPDGHQRKAPCFSILGAGYNARFERFGERADVENSIASFQQAVALTPDGHFEQPGRLSTLGDSYCARFVRLGDLADVENSIASLEQALALTPDGHSDKPGRLSILGACYGARFEKLGDLADIDISV</sequence>
<gene>
    <name evidence="1" type="ORF">FIBSPDRAFT_832112</name>
</gene>
<name>A0A166EVR2_9AGAM</name>